<dbReference type="OrthoDB" id="3171058at2759"/>
<proteinExistence type="predicted"/>
<dbReference type="HOGENOM" id="CLU_639648_0_0_1"/>
<keyword evidence="2" id="KW-1185">Reference proteome</keyword>
<evidence type="ECO:0000313" key="2">
    <source>
        <dbReference type="Proteomes" id="UP000054166"/>
    </source>
</evidence>
<evidence type="ECO:0008006" key="3">
    <source>
        <dbReference type="Google" id="ProtNLM"/>
    </source>
</evidence>
<dbReference type="Gene3D" id="3.80.10.10">
    <property type="entry name" value="Ribonuclease Inhibitor"/>
    <property type="match status" value="1"/>
</dbReference>
<reference evidence="2" key="2">
    <citation type="submission" date="2015-01" db="EMBL/GenBank/DDBJ databases">
        <title>Evolutionary Origins and Diversification of the Mycorrhizal Mutualists.</title>
        <authorList>
            <consortium name="DOE Joint Genome Institute"/>
            <consortium name="Mycorrhizal Genomics Consortium"/>
            <person name="Kohler A."/>
            <person name="Kuo A."/>
            <person name="Nagy L.G."/>
            <person name="Floudas D."/>
            <person name="Copeland A."/>
            <person name="Barry K.W."/>
            <person name="Cichocki N."/>
            <person name="Veneault-Fourrey C."/>
            <person name="LaButti K."/>
            <person name="Lindquist E.A."/>
            <person name="Lipzen A."/>
            <person name="Lundell T."/>
            <person name="Morin E."/>
            <person name="Murat C."/>
            <person name="Riley R."/>
            <person name="Ohm R."/>
            <person name="Sun H."/>
            <person name="Tunlid A."/>
            <person name="Henrissat B."/>
            <person name="Grigoriev I.V."/>
            <person name="Hibbett D.S."/>
            <person name="Martin F."/>
        </authorList>
    </citation>
    <scope>NUCLEOTIDE SEQUENCE [LARGE SCALE GENOMIC DNA]</scope>
    <source>
        <strain evidence="2">F 1598</strain>
    </source>
</reference>
<dbReference type="EMBL" id="KN832971">
    <property type="protein sequence ID" value="KIM91458.1"/>
    <property type="molecule type" value="Genomic_DNA"/>
</dbReference>
<accession>A0A0C3BY31</accession>
<name>A0A0C3BY31_PILCF</name>
<sequence length="398" mass="45190">MPNEALYPETDNGQHEKILLRLTTVCRAWKEELSDLLCEYVVVYGRRDLSTVVERFEASKEVSLASNGNGLGIGAWVKRIDFRMHRQDKDPPCKEITAEIIRLLQCTPNLEVYVNSNGRNTRAPCRTHPTVIETLISCCGNSLKRLDWNFSECPSWADLAHLLRGTPNLEALRIITVYGQSLPLADASLITLKSLKNLSLGMPYNAPPYLPHSWDPLLSYLSISSDQLPCLERLDINPFPTDAFFAVHGYKLRILRTNSADTLPYLPASLDLCPNLQSLVFPPNLDICFSETHPSIERIGIFPLVEYPVTAPDRIYEAHVVAPLEECLIMLEQMILPKLKLVKLRNVGSLANVVDHPLLLQFWWRRWNIRGARFEDKMGKSFEKVVSDDDALLDLVRE</sequence>
<dbReference type="Proteomes" id="UP000054166">
    <property type="component" value="Unassembled WGS sequence"/>
</dbReference>
<protein>
    <recommendedName>
        <fullName evidence="3">F-box domain-containing protein</fullName>
    </recommendedName>
</protein>
<evidence type="ECO:0000313" key="1">
    <source>
        <dbReference type="EMBL" id="KIM91458.1"/>
    </source>
</evidence>
<dbReference type="AlphaFoldDB" id="A0A0C3BY31"/>
<reference evidence="1 2" key="1">
    <citation type="submission" date="2014-04" db="EMBL/GenBank/DDBJ databases">
        <authorList>
            <consortium name="DOE Joint Genome Institute"/>
            <person name="Kuo A."/>
            <person name="Tarkka M."/>
            <person name="Buscot F."/>
            <person name="Kohler A."/>
            <person name="Nagy L.G."/>
            <person name="Floudas D."/>
            <person name="Copeland A."/>
            <person name="Barry K.W."/>
            <person name="Cichocki N."/>
            <person name="Veneault-Fourrey C."/>
            <person name="LaButti K."/>
            <person name="Lindquist E.A."/>
            <person name="Lipzen A."/>
            <person name="Lundell T."/>
            <person name="Morin E."/>
            <person name="Murat C."/>
            <person name="Sun H."/>
            <person name="Tunlid A."/>
            <person name="Henrissat B."/>
            <person name="Grigoriev I.V."/>
            <person name="Hibbett D.S."/>
            <person name="Martin F."/>
            <person name="Nordberg H.P."/>
            <person name="Cantor M.N."/>
            <person name="Hua S.X."/>
        </authorList>
    </citation>
    <scope>NUCLEOTIDE SEQUENCE [LARGE SCALE GENOMIC DNA]</scope>
    <source>
        <strain evidence="1 2">F 1598</strain>
    </source>
</reference>
<dbReference type="InterPro" id="IPR032675">
    <property type="entry name" value="LRR_dom_sf"/>
</dbReference>
<gene>
    <name evidence="1" type="ORF">PILCRDRAFT_94326</name>
</gene>
<dbReference type="InParanoid" id="A0A0C3BY31"/>
<organism evidence="1 2">
    <name type="scientific">Piloderma croceum (strain F 1598)</name>
    <dbReference type="NCBI Taxonomy" id="765440"/>
    <lineage>
        <taxon>Eukaryota</taxon>
        <taxon>Fungi</taxon>
        <taxon>Dikarya</taxon>
        <taxon>Basidiomycota</taxon>
        <taxon>Agaricomycotina</taxon>
        <taxon>Agaricomycetes</taxon>
        <taxon>Agaricomycetidae</taxon>
        <taxon>Atheliales</taxon>
        <taxon>Atheliaceae</taxon>
        <taxon>Piloderma</taxon>
    </lineage>
</organism>